<gene>
    <name evidence="1" type="ORF">BpHYR1_039513</name>
</gene>
<proteinExistence type="predicted"/>
<dbReference type="Proteomes" id="UP000276133">
    <property type="component" value="Unassembled WGS sequence"/>
</dbReference>
<accession>A0A3M7R2J2</accession>
<dbReference type="EMBL" id="REGN01004367">
    <property type="protein sequence ID" value="RNA17820.1"/>
    <property type="molecule type" value="Genomic_DNA"/>
</dbReference>
<keyword evidence="2" id="KW-1185">Reference proteome</keyword>
<protein>
    <submittedName>
        <fullName evidence="1">Uncharacterized protein</fullName>
    </submittedName>
</protein>
<sequence>MENFHFFYCDQIIRIRYKEQEYKSCFGKILKIVAFNIIFYPLGPKVYLKTRISELLKKLIYYIKIEICATLKWINCGCD</sequence>
<evidence type="ECO:0000313" key="2">
    <source>
        <dbReference type="Proteomes" id="UP000276133"/>
    </source>
</evidence>
<comment type="caution">
    <text evidence="1">The sequence shown here is derived from an EMBL/GenBank/DDBJ whole genome shotgun (WGS) entry which is preliminary data.</text>
</comment>
<reference evidence="1 2" key="1">
    <citation type="journal article" date="2018" name="Sci. Rep.">
        <title>Genomic signatures of local adaptation to the degree of environmental predictability in rotifers.</title>
        <authorList>
            <person name="Franch-Gras L."/>
            <person name="Hahn C."/>
            <person name="Garcia-Roger E.M."/>
            <person name="Carmona M.J."/>
            <person name="Serra M."/>
            <person name="Gomez A."/>
        </authorList>
    </citation>
    <scope>NUCLEOTIDE SEQUENCE [LARGE SCALE GENOMIC DNA]</scope>
    <source>
        <strain evidence="1">HYR1</strain>
    </source>
</reference>
<evidence type="ECO:0000313" key="1">
    <source>
        <dbReference type="EMBL" id="RNA17820.1"/>
    </source>
</evidence>
<organism evidence="1 2">
    <name type="scientific">Brachionus plicatilis</name>
    <name type="common">Marine rotifer</name>
    <name type="synonym">Brachionus muelleri</name>
    <dbReference type="NCBI Taxonomy" id="10195"/>
    <lineage>
        <taxon>Eukaryota</taxon>
        <taxon>Metazoa</taxon>
        <taxon>Spiralia</taxon>
        <taxon>Gnathifera</taxon>
        <taxon>Rotifera</taxon>
        <taxon>Eurotatoria</taxon>
        <taxon>Monogononta</taxon>
        <taxon>Pseudotrocha</taxon>
        <taxon>Ploima</taxon>
        <taxon>Brachionidae</taxon>
        <taxon>Brachionus</taxon>
    </lineage>
</organism>
<name>A0A3M7R2J2_BRAPC</name>
<dbReference type="AlphaFoldDB" id="A0A3M7R2J2"/>